<reference evidence="7" key="1">
    <citation type="submission" date="2019-04" db="EMBL/GenBank/DDBJ databases">
        <title>Nocardioides xinjiangensis sp. nov.</title>
        <authorList>
            <person name="Liu S."/>
        </authorList>
    </citation>
    <scope>NUCLEOTIDE SEQUENCE [LARGE SCALE GENOMIC DNA]</scope>
    <source>
        <strain evidence="7">18</strain>
    </source>
</reference>
<dbReference type="Pfam" id="PF12391">
    <property type="entry name" value="PCDO_beta_N"/>
    <property type="match status" value="1"/>
</dbReference>
<dbReference type="AlphaFoldDB" id="A0A4S8PXN2"/>
<dbReference type="Pfam" id="PF00775">
    <property type="entry name" value="Dioxygenase_C"/>
    <property type="match status" value="1"/>
</dbReference>
<dbReference type="InterPro" id="IPR012785">
    <property type="entry name" value="Protocat_dOase_b"/>
</dbReference>
<comment type="similarity">
    <text evidence="1">Belongs to the intradiol ring-cleavage dioxygenase family.</text>
</comment>
<dbReference type="GO" id="GO:0019619">
    <property type="term" value="P:3,4-dihydroxybenzoate catabolic process"/>
    <property type="evidence" value="ECO:0007669"/>
    <property type="project" value="InterPro"/>
</dbReference>
<dbReference type="InterPro" id="IPR015889">
    <property type="entry name" value="Intradiol_dOase_core"/>
</dbReference>
<comment type="caution">
    <text evidence="6">The sequence shown here is derived from an EMBL/GenBank/DDBJ whole genome shotgun (WGS) entry which is preliminary data.</text>
</comment>
<organism evidence="6 7">
    <name type="scientific">Glycomyces buryatensis</name>
    <dbReference type="NCBI Taxonomy" id="2570927"/>
    <lineage>
        <taxon>Bacteria</taxon>
        <taxon>Bacillati</taxon>
        <taxon>Actinomycetota</taxon>
        <taxon>Actinomycetes</taxon>
        <taxon>Glycomycetales</taxon>
        <taxon>Glycomycetaceae</taxon>
        <taxon>Glycomyces</taxon>
    </lineage>
</organism>
<proteinExistence type="inferred from homology"/>
<dbReference type="PROSITE" id="PS00083">
    <property type="entry name" value="INTRADIOL_DIOXYGENAS"/>
    <property type="match status" value="1"/>
</dbReference>
<dbReference type="GO" id="GO:0018578">
    <property type="term" value="F:protocatechuate 3,4-dioxygenase activity"/>
    <property type="evidence" value="ECO:0007669"/>
    <property type="project" value="UniProtKB-EC"/>
</dbReference>
<dbReference type="InterPro" id="IPR000627">
    <property type="entry name" value="Intradiol_dOase_C"/>
</dbReference>
<keyword evidence="3 6" id="KW-0560">Oxidoreductase</keyword>
<dbReference type="InterPro" id="IPR024756">
    <property type="entry name" value="PCDO_beta_N"/>
</dbReference>
<reference evidence="6 7" key="2">
    <citation type="submission" date="2019-05" db="EMBL/GenBank/DDBJ databases">
        <title>Glycomyces buryatensis sp. nov.</title>
        <authorList>
            <person name="Nikitina E."/>
        </authorList>
    </citation>
    <scope>NUCLEOTIDE SEQUENCE [LARGE SCALE GENOMIC DNA]</scope>
    <source>
        <strain evidence="6 7">18</strain>
    </source>
</reference>
<feature type="region of interest" description="Disordered" evidence="4">
    <location>
        <begin position="1"/>
        <end position="24"/>
    </location>
</feature>
<keyword evidence="7" id="KW-1185">Reference proteome</keyword>
<dbReference type="RefSeq" id="WP_136536613.1">
    <property type="nucleotide sequence ID" value="NZ_STGY01000072.1"/>
</dbReference>
<dbReference type="EMBL" id="STGY01000072">
    <property type="protein sequence ID" value="THV36370.1"/>
    <property type="molecule type" value="Genomic_DNA"/>
</dbReference>
<name>A0A4S8PXN2_9ACTN</name>
<dbReference type="SUPFAM" id="SSF49482">
    <property type="entry name" value="Aromatic compound dioxygenase"/>
    <property type="match status" value="1"/>
</dbReference>
<gene>
    <name evidence="6" type="primary">pcaH</name>
    <name evidence="6" type="ORF">FAB82_21485</name>
</gene>
<dbReference type="GO" id="GO:0008199">
    <property type="term" value="F:ferric iron binding"/>
    <property type="evidence" value="ECO:0007669"/>
    <property type="project" value="InterPro"/>
</dbReference>
<dbReference type="Gene3D" id="2.60.130.10">
    <property type="entry name" value="Aromatic compound dioxygenase"/>
    <property type="match status" value="1"/>
</dbReference>
<keyword evidence="2 6" id="KW-0223">Dioxygenase</keyword>
<evidence type="ECO:0000259" key="5">
    <source>
        <dbReference type="PROSITE" id="PS00083"/>
    </source>
</evidence>
<accession>A0A4S8PXN2</accession>
<evidence type="ECO:0000313" key="7">
    <source>
        <dbReference type="Proteomes" id="UP000308760"/>
    </source>
</evidence>
<dbReference type="OrthoDB" id="9805815at2"/>
<evidence type="ECO:0000256" key="4">
    <source>
        <dbReference type="SAM" id="MobiDB-lite"/>
    </source>
</evidence>
<dbReference type="PANTHER" id="PTHR33711:SF10">
    <property type="entry name" value="INTRADIOL RING-CLEAVAGE DIOXYGENASES DOMAIN-CONTAINING PROTEIN"/>
    <property type="match status" value="1"/>
</dbReference>
<evidence type="ECO:0000256" key="1">
    <source>
        <dbReference type="ARBA" id="ARBA00007825"/>
    </source>
</evidence>
<sequence>MTPYRRDGLEAHPDRDFPDYKSTRLRHPKEPLVVLRDPETELTQPVLGAGPIGPLDDNLTRQHPGEPIGERIIVTGQVRDGNGIPLSDQLLEIWQANAAGRYAQAEDAHPAPLDPNFSGVGRCLTDDRGFYRFTTIKPGPYPWRNHDKAWRPAHIHFSLFGTAFVSRLITQMYFPGDPLFPYDPVMKSVQDDAARRRMVASFDLDATEDQWATGYRWDIVLRGPEKTLFEDESGMQS</sequence>
<dbReference type="PANTHER" id="PTHR33711">
    <property type="entry name" value="DIOXYGENASE, PUTATIVE (AFU_ORTHOLOGUE AFUA_2G02910)-RELATED"/>
    <property type="match status" value="1"/>
</dbReference>
<dbReference type="InterPro" id="IPR050770">
    <property type="entry name" value="Intradiol_RC_Dioxygenase"/>
</dbReference>
<evidence type="ECO:0000313" key="6">
    <source>
        <dbReference type="EMBL" id="THV36370.1"/>
    </source>
</evidence>
<protein>
    <submittedName>
        <fullName evidence="6">Protocatechuate 3,4-dioxygenase subunit beta</fullName>
        <ecNumber evidence="6">1.13.11.3</ecNumber>
    </submittedName>
</protein>
<dbReference type="EC" id="1.13.11.3" evidence="6"/>
<feature type="domain" description="Intradiol ring-cleavage dioxygenases" evidence="5">
    <location>
        <begin position="74"/>
        <end position="102"/>
    </location>
</feature>
<dbReference type="Proteomes" id="UP000308760">
    <property type="component" value="Unassembled WGS sequence"/>
</dbReference>
<evidence type="ECO:0000256" key="2">
    <source>
        <dbReference type="ARBA" id="ARBA00022964"/>
    </source>
</evidence>
<feature type="compositionally biased region" description="Basic and acidic residues" evidence="4">
    <location>
        <begin position="1"/>
        <end position="22"/>
    </location>
</feature>
<dbReference type="NCBIfam" id="TIGR02422">
    <property type="entry name" value="protocat_beta"/>
    <property type="match status" value="1"/>
</dbReference>
<evidence type="ECO:0000256" key="3">
    <source>
        <dbReference type="ARBA" id="ARBA00023002"/>
    </source>
</evidence>